<sequence>MISSSFFSAVLAILAVNGVQAGPCRLTTETSLAIEPTATETTLPTNGETTMLSVTTTEVSVATTEVTPAPSTTTTEASVSTSGANTFSEDASSTETTGAETTGKDTTTTLLTTTMQTLQSTTTSTLTTTTNAASGGGDSCSDNIDCLLSIEPLCALGLCVCVDARCSLANP</sequence>
<dbReference type="Proteomes" id="UP000091967">
    <property type="component" value="Unassembled WGS sequence"/>
</dbReference>
<feature type="signal peptide" evidence="2">
    <location>
        <begin position="1"/>
        <end position="21"/>
    </location>
</feature>
<keyword evidence="2" id="KW-0732">Signal</keyword>
<reference evidence="3 4" key="1">
    <citation type="submission" date="2016-06" db="EMBL/GenBank/DDBJ databases">
        <title>Living apart together: crosstalk between the core and supernumerary genomes in a fungal plant pathogen.</title>
        <authorList>
            <person name="Vanheule A."/>
            <person name="Audenaert K."/>
            <person name="Warris S."/>
            <person name="Van De Geest H."/>
            <person name="Schijlen E."/>
            <person name="Hofte M."/>
            <person name="De Saeger S."/>
            <person name="Haesaert G."/>
            <person name="Waalwijk C."/>
            <person name="Van Der Lee T."/>
        </authorList>
    </citation>
    <scope>NUCLEOTIDE SEQUENCE [LARGE SCALE GENOMIC DNA]</scope>
    <source>
        <strain evidence="3 4">2516</strain>
    </source>
</reference>
<dbReference type="OrthoDB" id="5106321at2759"/>
<accession>A0A1B8AET9</accession>
<dbReference type="AlphaFoldDB" id="A0A1B8AET9"/>
<feature type="compositionally biased region" description="Low complexity" evidence="1">
    <location>
        <begin position="90"/>
        <end position="104"/>
    </location>
</feature>
<evidence type="ECO:0008006" key="5">
    <source>
        <dbReference type="Google" id="ProtNLM"/>
    </source>
</evidence>
<dbReference type="EMBL" id="LYXU01000004">
    <property type="protein sequence ID" value="OBS18996.1"/>
    <property type="molecule type" value="Genomic_DNA"/>
</dbReference>
<evidence type="ECO:0000313" key="4">
    <source>
        <dbReference type="Proteomes" id="UP000091967"/>
    </source>
</evidence>
<proteinExistence type="predicted"/>
<dbReference type="STRING" id="36050.A0A1B8AET9"/>
<organism evidence="3 4">
    <name type="scientific">Fusarium poae</name>
    <dbReference type="NCBI Taxonomy" id="36050"/>
    <lineage>
        <taxon>Eukaryota</taxon>
        <taxon>Fungi</taxon>
        <taxon>Dikarya</taxon>
        <taxon>Ascomycota</taxon>
        <taxon>Pezizomycotina</taxon>
        <taxon>Sordariomycetes</taxon>
        <taxon>Hypocreomycetidae</taxon>
        <taxon>Hypocreales</taxon>
        <taxon>Nectriaceae</taxon>
        <taxon>Fusarium</taxon>
    </lineage>
</organism>
<dbReference type="OMA" id="QCINNDD"/>
<protein>
    <recommendedName>
        <fullName evidence="5">Extracellular membrane protein CFEM domain-containing protein</fullName>
    </recommendedName>
</protein>
<evidence type="ECO:0000313" key="3">
    <source>
        <dbReference type="EMBL" id="OBS18996.1"/>
    </source>
</evidence>
<comment type="caution">
    <text evidence="3">The sequence shown here is derived from an EMBL/GenBank/DDBJ whole genome shotgun (WGS) entry which is preliminary data.</text>
</comment>
<gene>
    <name evidence="3" type="ORF">FPOA_10721</name>
</gene>
<feature type="region of interest" description="Disordered" evidence="1">
    <location>
        <begin position="63"/>
        <end position="104"/>
    </location>
</feature>
<name>A0A1B8AET9_FUSPO</name>
<evidence type="ECO:0000256" key="1">
    <source>
        <dbReference type="SAM" id="MobiDB-lite"/>
    </source>
</evidence>
<feature type="chain" id="PRO_5008602776" description="Extracellular membrane protein CFEM domain-containing protein" evidence="2">
    <location>
        <begin position="22"/>
        <end position="171"/>
    </location>
</feature>
<evidence type="ECO:0000256" key="2">
    <source>
        <dbReference type="SAM" id="SignalP"/>
    </source>
</evidence>
<feature type="compositionally biased region" description="Low complexity" evidence="1">
    <location>
        <begin position="63"/>
        <end position="82"/>
    </location>
</feature>
<keyword evidence="4" id="KW-1185">Reference proteome</keyword>